<dbReference type="InterPro" id="IPR032675">
    <property type="entry name" value="LRR_dom_sf"/>
</dbReference>
<dbReference type="SUPFAM" id="SSF81383">
    <property type="entry name" value="F-box domain"/>
    <property type="match status" value="1"/>
</dbReference>
<name>A0AB39Z607_DROSZ</name>
<dbReference type="GeneID" id="108009277"/>
<feature type="domain" description="F-box" evidence="1">
    <location>
        <begin position="22"/>
        <end position="55"/>
    </location>
</feature>
<keyword evidence="2" id="KW-1185">Reference proteome</keyword>
<dbReference type="Proteomes" id="UP001652628">
    <property type="component" value="Chromosome 2R"/>
</dbReference>
<dbReference type="InterPro" id="IPR001810">
    <property type="entry name" value="F-box_dom"/>
</dbReference>
<sequence>MAQPDAYESPQEMLSHRRTSSILSLNDDCLERVLQKLGLQDQLRFARTCPRFRRIYKMATARLHKSVNSDELEKCTAREVCTFFKLSGAHVQSIKVMHIKERLAKLVGDKCSNLRTLHFVFCPNMYLFMKSIMDNAYHLEALEICSSGIRDKDISVLQNLTNLKILELSNCYITGRTFYELPASIEVLKLNCLNLEVGSLPQTCKRLTKLRSLDLLRLYRYDEVFKMMVMENSCPSLEVLRFTMGLRRNSAYVAQLPSLKELMICSDILDTQDWQHYNNLLTLLIEGLVEYKYQELEHLTIGARLTKEQLKEVGKLSGLRVLCLSWVDFDYAPIAKLKMLEKIVFNEPCVSDSMILHLFDACPKLHYLGLKQICLNDKLVTGIAERVRQEMTNNNMKRKLPIELGFSTSDEEIRMFICNNPEAAPKKIIRLKGYNAYSFWAGWIC</sequence>
<dbReference type="RefSeq" id="XP_016928982.2">
    <property type="nucleotide sequence ID" value="XM_017073493.4"/>
</dbReference>
<dbReference type="InterPro" id="IPR036047">
    <property type="entry name" value="F-box-like_dom_sf"/>
</dbReference>
<organism evidence="2 3">
    <name type="scientific">Drosophila suzukii</name>
    <name type="common">Spotted-wing drosophila fruit fly</name>
    <dbReference type="NCBI Taxonomy" id="28584"/>
    <lineage>
        <taxon>Eukaryota</taxon>
        <taxon>Metazoa</taxon>
        <taxon>Ecdysozoa</taxon>
        <taxon>Arthropoda</taxon>
        <taxon>Hexapoda</taxon>
        <taxon>Insecta</taxon>
        <taxon>Pterygota</taxon>
        <taxon>Neoptera</taxon>
        <taxon>Endopterygota</taxon>
        <taxon>Diptera</taxon>
        <taxon>Brachycera</taxon>
        <taxon>Muscomorpha</taxon>
        <taxon>Ephydroidea</taxon>
        <taxon>Drosophilidae</taxon>
        <taxon>Drosophila</taxon>
        <taxon>Sophophora</taxon>
    </lineage>
</organism>
<accession>A0AB39Z607</accession>
<dbReference type="AlphaFoldDB" id="A0AB39Z607"/>
<evidence type="ECO:0000313" key="2">
    <source>
        <dbReference type="Proteomes" id="UP001652628"/>
    </source>
</evidence>
<proteinExistence type="predicted"/>
<dbReference type="PANTHER" id="PTHR38926:SF5">
    <property type="entry name" value="F-BOX AND LEUCINE-RICH REPEAT PROTEIN 6"/>
    <property type="match status" value="1"/>
</dbReference>
<reference evidence="3" key="1">
    <citation type="submission" date="2025-08" db="UniProtKB">
        <authorList>
            <consortium name="RefSeq"/>
        </authorList>
    </citation>
    <scope>IDENTIFICATION</scope>
</reference>
<evidence type="ECO:0000313" key="3">
    <source>
        <dbReference type="RefSeq" id="XP_016928982.2"/>
    </source>
</evidence>
<protein>
    <recommendedName>
        <fullName evidence="1">F-box domain-containing protein</fullName>
    </recommendedName>
</protein>
<gene>
    <name evidence="3" type="primary">LOC108009277</name>
</gene>
<dbReference type="Pfam" id="PF00646">
    <property type="entry name" value="F-box"/>
    <property type="match status" value="1"/>
</dbReference>
<evidence type="ECO:0000259" key="1">
    <source>
        <dbReference type="Pfam" id="PF00646"/>
    </source>
</evidence>
<dbReference type="PANTHER" id="PTHR38926">
    <property type="entry name" value="F-BOX DOMAIN CONTAINING PROTEIN, EXPRESSED"/>
    <property type="match status" value="1"/>
</dbReference>
<dbReference type="Gene3D" id="3.80.10.10">
    <property type="entry name" value="Ribonuclease Inhibitor"/>
    <property type="match status" value="2"/>
</dbReference>
<dbReference type="SUPFAM" id="SSF52047">
    <property type="entry name" value="RNI-like"/>
    <property type="match status" value="1"/>
</dbReference>